<evidence type="ECO:0000256" key="1">
    <source>
        <dbReference type="SAM" id="Phobius"/>
    </source>
</evidence>
<protein>
    <submittedName>
        <fullName evidence="2">Uncharacterized protein</fullName>
    </submittedName>
</protein>
<evidence type="ECO:0000313" key="2">
    <source>
        <dbReference type="EMBL" id="OUI78675.1"/>
    </source>
</evidence>
<comment type="caution">
    <text evidence="2">The sequence shown here is derived from an EMBL/GenBank/DDBJ whole genome shotgun (WGS) entry which is preliminary data.</text>
</comment>
<feature type="transmembrane region" description="Helical" evidence="1">
    <location>
        <begin position="29"/>
        <end position="50"/>
    </location>
</feature>
<evidence type="ECO:0000313" key="3">
    <source>
        <dbReference type="Proteomes" id="UP000194946"/>
    </source>
</evidence>
<proteinExistence type="predicted"/>
<keyword evidence="1" id="KW-0472">Membrane</keyword>
<sequence length="238" mass="28380">MYRRKDIFEDLEKHQPYVIVHEKKKLIDIFFVLGLFFYFLMCVSGILFLTLYRGDLVFYVLGTIFYILGTICILVWSLPPVRHIFIFCWKSKPSFLILLTEKAFQYDENQASIFAKKYQIYELEYARDVLKIDINRYEDRYVLDIGIPVLISLVVIFVNNYGEQLFGQDHLTLISTVVLYTILFFISIAFSAYLLKISLLSYKYKIALLEKAILQKTIDEKINKKQFFKLHDLLKYFR</sequence>
<dbReference type="AlphaFoldDB" id="A0A251ZVH6"/>
<dbReference type="EMBL" id="JOPB01000005">
    <property type="protein sequence ID" value="OUI78675.1"/>
    <property type="molecule type" value="Genomic_DNA"/>
</dbReference>
<accession>A0A251ZVH6</accession>
<reference evidence="3" key="1">
    <citation type="submission" date="2014-06" db="EMBL/GenBank/DDBJ databases">
        <authorList>
            <person name="Winans N.J."/>
            <person name="Newell P.D."/>
            <person name="Douglas A.E."/>
        </authorList>
    </citation>
    <scope>NUCLEOTIDE SEQUENCE [LARGE SCALE GENOMIC DNA]</scope>
    <source>
        <strain evidence="3">DmL_052</strain>
    </source>
</reference>
<feature type="transmembrane region" description="Helical" evidence="1">
    <location>
        <begin position="56"/>
        <end position="76"/>
    </location>
</feature>
<dbReference type="RefSeq" id="WP_086632129.1">
    <property type="nucleotide sequence ID" value="NZ_JOPB01000005.1"/>
</dbReference>
<feature type="transmembrane region" description="Helical" evidence="1">
    <location>
        <begin position="173"/>
        <end position="195"/>
    </location>
</feature>
<dbReference type="Proteomes" id="UP000194946">
    <property type="component" value="Unassembled WGS sequence"/>
</dbReference>
<keyword evidence="1" id="KW-0812">Transmembrane</keyword>
<keyword evidence="1" id="KW-1133">Transmembrane helix</keyword>
<organism evidence="2 3">
    <name type="scientific">Commensalibacter intestini</name>
    <dbReference type="NCBI Taxonomy" id="479936"/>
    <lineage>
        <taxon>Bacteria</taxon>
        <taxon>Pseudomonadati</taxon>
        <taxon>Pseudomonadota</taxon>
        <taxon>Alphaproteobacteria</taxon>
        <taxon>Acetobacterales</taxon>
        <taxon>Acetobacteraceae</taxon>
    </lineage>
</organism>
<keyword evidence="3" id="KW-1185">Reference proteome</keyword>
<gene>
    <name evidence="2" type="ORF">HK18_07240</name>
</gene>
<feature type="transmembrane region" description="Helical" evidence="1">
    <location>
        <begin position="141"/>
        <end position="161"/>
    </location>
</feature>
<name>A0A251ZVH6_9PROT</name>